<evidence type="ECO:0000259" key="6">
    <source>
        <dbReference type="Pfam" id="PF00441"/>
    </source>
</evidence>
<reference evidence="9 10" key="1">
    <citation type="submission" date="2016-04" db="EMBL/GenBank/DDBJ databases">
        <title>Complete genome seqeunce of Leptospira alstonii serovar Room22.</title>
        <authorList>
            <person name="Nally J.E."/>
            <person name="Bayles D.O."/>
            <person name="Hurley D."/>
            <person name="Fanning S."/>
            <person name="McMahon B.J."/>
            <person name="Arent Z."/>
        </authorList>
    </citation>
    <scope>NUCLEOTIDE SEQUENCE [LARGE SCALE GENOMIC DNA]</scope>
    <source>
        <strain evidence="9 10">GWTS #1</strain>
    </source>
</reference>
<dbReference type="Gene3D" id="2.40.110.10">
    <property type="entry name" value="Butyryl-CoA Dehydrogenase, subunit A, domain 2"/>
    <property type="match status" value="1"/>
</dbReference>
<dbReference type="InterPro" id="IPR052166">
    <property type="entry name" value="Diverse_Acyl-CoA_DH"/>
</dbReference>
<keyword evidence="5" id="KW-0560">Oxidoreductase</keyword>
<gene>
    <name evidence="9" type="ORF">A0128_13695</name>
</gene>
<evidence type="ECO:0000313" key="9">
    <source>
        <dbReference type="EMBL" id="AOP34811.1"/>
    </source>
</evidence>
<dbReference type="InterPro" id="IPR046373">
    <property type="entry name" value="Acyl-CoA_Oxase/DH_mid-dom_sf"/>
</dbReference>
<dbReference type="InterPro" id="IPR013786">
    <property type="entry name" value="AcylCoA_DH/ox_N"/>
</dbReference>
<dbReference type="InterPro" id="IPR006089">
    <property type="entry name" value="Acyl-CoA_DH_CS"/>
</dbReference>
<evidence type="ECO:0000256" key="4">
    <source>
        <dbReference type="ARBA" id="ARBA00022827"/>
    </source>
</evidence>
<dbReference type="AlphaFoldDB" id="A0A1D7UYZ8"/>
<comment type="cofactor">
    <cofactor evidence="1 5">
        <name>FAD</name>
        <dbReference type="ChEBI" id="CHEBI:57692"/>
    </cofactor>
</comment>
<dbReference type="Pfam" id="PF02771">
    <property type="entry name" value="Acyl-CoA_dh_N"/>
    <property type="match status" value="1"/>
</dbReference>
<evidence type="ECO:0000313" key="10">
    <source>
        <dbReference type="Proteomes" id="UP000094197"/>
    </source>
</evidence>
<comment type="similarity">
    <text evidence="2 5">Belongs to the acyl-CoA dehydrogenase family.</text>
</comment>
<dbReference type="RefSeq" id="WP_069608030.1">
    <property type="nucleotide sequence ID" value="NZ_CP015217.1"/>
</dbReference>
<evidence type="ECO:0000259" key="7">
    <source>
        <dbReference type="Pfam" id="PF02770"/>
    </source>
</evidence>
<dbReference type="Gene3D" id="1.10.540.10">
    <property type="entry name" value="Acyl-CoA dehydrogenase/oxidase, N-terminal domain"/>
    <property type="match status" value="1"/>
</dbReference>
<proteinExistence type="inferred from homology"/>
<protein>
    <submittedName>
        <fullName evidence="9">Acyl-CoA dehydrogenase</fullName>
    </submittedName>
</protein>
<dbReference type="Gene3D" id="1.20.140.10">
    <property type="entry name" value="Butyryl-CoA Dehydrogenase, subunit A, domain 3"/>
    <property type="match status" value="1"/>
</dbReference>
<keyword evidence="10" id="KW-1185">Reference proteome</keyword>
<dbReference type="KEGG" id="laj:A0128_13695"/>
<dbReference type="InterPro" id="IPR006091">
    <property type="entry name" value="Acyl-CoA_Oxase/DH_mid-dom"/>
</dbReference>
<dbReference type="InterPro" id="IPR009075">
    <property type="entry name" value="AcylCo_DH/oxidase_C"/>
</dbReference>
<feature type="domain" description="Acyl-CoA oxidase/dehydrogenase middle" evidence="7">
    <location>
        <begin position="185"/>
        <end position="283"/>
    </location>
</feature>
<keyword evidence="4 5" id="KW-0274">FAD</keyword>
<sequence>MIANNYFTDDEDLKLFFEHLIDWPSIVKSTEGEEFFDYKHYQKTADPRFEMAPSNVQEAIDLYRSSLESLGEFFGKEVSQVSQTMDKKHLRYENGKVIFPDETISIYEKFRETGLMSYSISREAGGLALPATVGAFFVMIMARGDVSFCMTITLLNLAQIVARFGTKKQIEEFAAKAALGETLFAMALTEPDFGSDLNNVRTTATKTENGSYRINGTKRFISQGCGLGPYPSSLLTLARTGKQNGGARGLSVFLVKSSEVNVAGIETKMGIHASPTCEIVYENSSAELLGEEGLGLTRYTAGMTNFMRLGSAAGGPGGGAGGFYECKKYAEERIQFGKPISEIPAVSEMLHKIQREVNAMRLLTFEIARVVDLYQHHQVRLEKSDKEDREIRKDERVKTWGNLASILTPIAKYYCSEEAHKCANLAIQIHGGAGYTEDYDVSRMFRDSRINTIYEGTSQIHVRIATGAIIAGMTADGNFRKYLESIRKEVIEPSKFLTEQYNLLEIAIAHFRLIGKDDTKERVAENLMIMTARYLCSLLYERALTKLRQTDSFDRWTKDCRAYLIDSTAISKACVYRIENAE</sequence>
<dbReference type="EMBL" id="CP015217">
    <property type="protein sequence ID" value="AOP34811.1"/>
    <property type="molecule type" value="Genomic_DNA"/>
</dbReference>
<evidence type="ECO:0000259" key="8">
    <source>
        <dbReference type="Pfam" id="PF02771"/>
    </source>
</evidence>
<dbReference type="InterPro" id="IPR036250">
    <property type="entry name" value="AcylCo_DH-like_C"/>
</dbReference>
<dbReference type="PANTHER" id="PTHR42803:SF1">
    <property type="entry name" value="BROAD-SPECIFICITY LINEAR ACYL-COA DEHYDROGENASE FADE5"/>
    <property type="match status" value="1"/>
</dbReference>
<evidence type="ECO:0000256" key="1">
    <source>
        <dbReference type="ARBA" id="ARBA00001974"/>
    </source>
</evidence>
<dbReference type="SUPFAM" id="SSF56645">
    <property type="entry name" value="Acyl-CoA dehydrogenase NM domain-like"/>
    <property type="match status" value="1"/>
</dbReference>
<dbReference type="PANTHER" id="PTHR42803">
    <property type="entry name" value="ACYL-COA DEHYDROGENASE"/>
    <property type="match status" value="1"/>
</dbReference>
<evidence type="ECO:0000256" key="5">
    <source>
        <dbReference type="RuleBase" id="RU362125"/>
    </source>
</evidence>
<dbReference type="GO" id="GO:0003995">
    <property type="term" value="F:acyl-CoA dehydrogenase activity"/>
    <property type="evidence" value="ECO:0007669"/>
    <property type="project" value="InterPro"/>
</dbReference>
<keyword evidence="3 5" id="KW-0285">Flavoprotein</keyword>
<accession>A0A1D7UYZ8</accession>
<feature type="domain" description="Acyl-CoA dehydrogenase/oxidase C-terminal" evidence="6">
    <location>
        <begin position="299"/>
        <end position="377"/>
    </location>
</feature>
<dbReference type="Pfam" id="PF02770">
    <property type="entry name" value="Acyl-CoA_dh_M"/>
    <property type="match status" value="1"/>
</dbReference>
<dbReference type="Proteomes" id="UP000094197">
    <property type="component" value="Chromosome 1"/>
</dbReference>
<name>A0A1D7UYZ8_9LEPT</name>
<feature type="domain" description="Acyl-CoA dehydrogenase/oxidase N-terminal" evidence="8">
    <location>
        <begin position="69"/>
        <end position="181"/>
    </location>
</feature>
<evidence type="ECO:0000256" key="2">
    <source>
        <dbReference type="ARBA" id="ARBA00009347"/>
    </source>
</evidence>
<dbReference type="OrthoDB" id="9770681at2"/>
<organism evidence="9 10">
    <name type="scientific">Leptospira tipperaryensis</name>
    <dbReference type="NCBI Taxonomy" id="2564040"/>
    <lineage>
        <taxon>Bacteria</taxon>
        <taxon>Pseudomonadati</taxon>
        <taxon>Spirochaetota</taxon>
        <taxon>Spirochaetia</taxon>
        <taxon>Leptospirales</taxon>
        <taxon>Leptospiraceae</taxon>
        <taxon>Leptospira</taxon>
    </lineage>
</organism>
<dbReference type="SUPFAM" id="SSF47203">
    <property type="entry name" value="Acyl-CoA dehydrogenase C-terminal domain-like"/>
    <property type="match status" value="1"/>
</dbReference>
<dbReference type="Pfam" id="PF00441">
    <property type="entry name" value="Acyl-CoA_dh_1"/>
    <property type="match status" value="2"/>
</dbReference>
<evidence type="ECO:0000256" key="3">
    <source>
        <dbReference type="ARBA" id="ARBA00022630"/>
    </source>
</evidence>
<dbReference type="InterPro" id="IPR009100">
    <property type="entry name" value="AcylCoA_DH/oxidase_NM_dom_sf"/>
</dbReference>
<feature type="domain" description="Acyl-CoA dehydrogenase/oxidase C-terminal" evidence="6">
    <location>
        <begin position="405"/>
        <end position="465"/>
    </location>
</feature>
<dbReference type="PROSITE" id="PS00073">
    <property type="entry name" value="ACYL_COA_DH_2"/>
    <property type="match status" value="1"/>
</dbReference>
<dbReference type="InterPro" id="IPR037069">
    <property type="entry name" value="AcylCoA_DH/ox_N_sf"/>
</dbReference>
<dbReference type="GO" id="GO:0050660">
    <property type="term" value="F:flavin adenine dinucleotide binding"/>
    <property type="evidence" value="ECO:0007669"/>
    <property type="project" value="InterPro"/>
</dbReference>